<sequence>RMRFQTNEFYFKDEKQMRELFPQAPEAIENTLRIAEMCNLELDFSKRHLPMYTPPEKETRESFLKKLCNDGLKKCYGKPAEEVNKRLEHELEIILKMDYASYFLIVWDFIRFAKENGIPVGPGRGSAAGSLVSYLLGITNIDPLKYGLLFERFLNPSRITLPDIDIDFCDKRRDEIIEYVRTKYGKDNVAQIITFGTMGAKGVIRDVGRGLGLSYADADRIAKLIPNEISITLKRSL</sequence>
<dbReference type="AlphaFoldDB" id="X1E908"/>
<dbReference type="InterPro" id="IPR011708">
    <property type="entry name" value="DNA_pol3_alpha_NTPase_dom"/>
</dbReference>
<proteinExistence type="predicted"/>
<dbReference type="GO" id="GO:0006260">
    <property type="term" value="P:DNA replication"/>
    <property type="evidence" value="ECO:0007669"/>
    <property type="project" value="InterPro"/>
</dbReference>
<protein>
    <recommendedName>
        <fullName evidence="1">Bacterial DNA polymerase III alpha subunit NTPase domain-containing protein</fullName>
    </recommendedName>
</protein>
<dbReference type="Pfam" id="PF07733">
    <property type="entry name" value="DNA_pol3_alpha"/>
    <property type="match status" value="1"/>
</dbReference>
<evidence type="ECO:0000259" key="1">
    <source>
        <dbReference type="Pfam" id="PF07733"/>
    </source>
</evidence>
<dbReference type="InterPro" id="IPR041931">
    <property type="entry name" value="DNA_pol3_alpha_thumb_dom"/>
</dbReference>
<evidence type="ECO:0000313" key="2">
    <source>
        <dbReference type="EMBL" id="GAH16860.1"/>
    </source>
</evidence>
<dbReference type="PANTHER" id="PTHR32294">
    <property type="entry name" value="DNA POLYMERASE III SUBUNIT ALPHA"/>
    <property type="match status" value="1"/>
</dbReference>
<name>X1E908_9ZZZZ</name>
<dbReference type="Gene3D" id="3.20.20.140">
    <property type="entry name" value="Metal-dependent hydrolases"/>
    <property type="match status" value="1"/>
</dbReference>
<dbReference type="Gene3D" id="1.10.10.1600">
    <property type="entry name" value="Bacterial DNA polymerase III alpha subunit, thumb domain"/>
    <property type="match status" value="1"/>
</dbReference>
<dbReference type="InterPro" id="IPR004805">
    <property type="entry name" value="DnaE2/DnaE/PolC"/>
</dbReference>
<dbReference type="EMBL" id="BART01033036">
    <property type="protein sequence ID" value="GAH16860.1"/>
    <property type="molecule type" value="Genomic_DNA"/>
</dbReference>
<dbReference type="PANTHER" id="PTHR32294:SF0">
    <property type="entry name" value="DNA POLYMERASE III SUBUNIT ALPHA"/>
    <property type="match status" value="1"/>
</dbReference>
<feature type="domain" description="Bacterial DNA polymerase III alpha subunit NTPase" evidence="1">
    <location>
        <begin position="63"/>
        <end position="235"/>
    </location>
</feature>
<organism evidence="2">
    <name type="scientific">marine sediment metagenome</name>
    <dbReference type="NCBI Taxonomy" id="412755"/>
    <lineage>
        <taxon>unclassified sequences</taxon>
        <taxon>metagenomes</taxon>
        <taxon>ecological metagenomes</taxon>
    </lineage>
</organism>
<accession>X1E908</accession>
<reference evidence="2" key="1">
    <citation type="journal article" date="2014" name="Front. Microbiol.">
        <title>High frequency of phylogenetically diverse reductive dehalogenase-homologous genes in deep subseafloor sedimentary metagenomes.</title>
        <authorList>
            <person name="Kawai M."/>
            <person name="Futagami T."/>
            <person name="Toyoda A."/>
            <person name="Takaki Y."/>
            <person name="Nishi S."/>
            <person name="Hori S."/>
            <person name="Arai W."/>
            <person name="Tsubouchi T."/>
            <person name="Morono Y."/>
            <person name="Uchiyama I."/>
            <person name="Ito T."/>
            <person name="Fujiyama A."/>
            <person name="Inagaki F."/>
            <person name="Takami H."/>
        </authorList>
    </citation>
    <scope>NUCLEOTIDE SEQUENCE</scope>
    <source>
        <strain evidence="2">Expedition CK06-06</strain>
    </source>
</reference>
<comment type="caution">
    <text evidence="2">The sequence shown here is derived from an EMBL/GenBank/DDBJ whole genome shotgun (WGS) entry which is preliminary data.</text>
</comment>
<feature type="non-terminal residue" evidence="2">
    <location>
        <position position="1"/>
    </location>
</feature>
<dbReference type="GO" id="GO:0008408">
    <property type="term" value="F:3'-5' exonuclease activity"/>
    <property type="evidence" value="ECO:0007669"/>
    <property type="project" value="InterPro"/>
</dbReference>
<feature type="non-terminal residue" evidence="2">
    <location>
        <position position="237"/>
    </location>
</feature>
<gene>
    <name evidence="2" type="ORF">S01H4_56912</name>
</gene>